<proteinExistence type="predicted"/>
<accession>A0A371R838</accession>
<gene>
    <name evidence="2" type="ORF">DX908_15175</name>
</gene>
<dbReference type="InParanoid" id="A0A371R838"/>
<sequence>MSTPESTASHYPSDNHRKMYKGMMSFGFGVGLPVGGAIAMFVALLLLDAGIFVSLFLSFLTWLGLYGISKSFFMH</sequence>
<name>A0A371R838_9PROT</name>
<evidence type="ECO:0000256" key="1">
    <source>
        <dbReference type="SAM" id="Phobius"/>
    </source>
</evidence>
<keyword evidence="1" id="KW-0472">Membrane</keyword>
<dbReference type="OrthoDB" id="8481754at2"/>
<dbReference type="RefSeq" id="WP_116393333.1">
    <property type="nucleotide sequence ID" value="NZ_CAXQPM010000024.1"/>
</dbReference>
<organism evidence="2 3">
    <name type="scientific">Parvularcula marina</name>
    <dbReference type="NCBI Taxonomy" id="2292771"/>
    <lineage>
        <taxon>Bacteria</taxon>
        <taxon>Pseudomonadati</taxon>
        <taxon>Pseudomonadota</taxon>
        <taxon>Alphaproteobacteria</taxon>
        <taxon>Parvularculales</taxon>
        <taxon>Parvularculaceae</taxon>
        <taxon>Parvularcula</taxon>
    </lineage>
</organism>
<keyword evidence="1" id="KW-0812">Transmembrane</keyword>
<feature type="transmembrane region" description="Helical" evidence="1">
    <location>
        <begin position="51"/>
        <end position="69"/>
    </location>
</feature>
<feature type="transmembrane region" description="Helical" evidence="1">
    <location>
        <begin position="26"/>
        <end position="45"/>
    </location>
</feature>
<evidence type="ECO:0000313" key="2">
    <source>
        <dbReference type="EMBL" id="RFB01617.1"/>
    </source>
</evidence>
<protein>
    <submittedName>
        <fullName evidence="2">Uncharacterized protein</fullName>
    </submittedName>
</protein>
<evidence type="ECO:0000313" key="3">
    <source>
        <dbReference type="Proteomes" id="UP000264589"/>
    </source>
</evidence>
<dbReference type="EMBL" id="QUQO01000002">
    <property type="protein sequence ID" value="RFB01617.1"/>
    <property type="molecule type" value="Genomic_DNA"/>
</dbReference>
<keyword evidence="1" id="KW-1133">Transmembrane helix</keyword>
<comment type="caution">
    <text evidence="2">The sequence shown here is derived from an EMBL/GenBank/DDBJ whole genome shotgun (WGS) entry which is preliminary data.</text>
</comment>
<dbReference type="AlphaFoldDB" id="A0A371R838"/>
<reference evidence="2 3" key="1">
    <citation type="submission" date="2018-08" db="EMBL/GenBank/DDBJ databases">
        <title>Parvularcula sp. SM1705, isolated from surface water of the South Sea China.</title>
        <authorList>
            <person name="Sun L."/>
        </authorList>
    </citation>
    <scope>NUCLEOTIDE SEQUENCE [LARGE SCALE GENOMIC DNA]</scope>
    <source>
        <strain evidence="2 3">SM1705</strain>
    </source>
</reference>
<keyword evidence="3" id="KW-1185">Reference proteome</keyword>
<dbReference type="Proteomes" id="UP000264589">
    <property type="component" value="Unassembled WGS sequence"/>
</dbReference>